<keyword evidence="2" id="KW-0732">Signal</keyword>
<feature type="compositionally biased region" description="Polar residues" evidence="1">
    <location>
        <begin position="358"/>
        <end position="371"/>
    </location>
</feature>
<keyword evidence="4" id="KW-1185">Reference proteome</keyword>
<name>A0A7X6DMH8_9BACT</name>
<feature type="chain" id="PRO_5030987740" description="IPT/TIG domain-containing protein" evidence="2">
    <location>
        <begin position="19"/>
        <end position="385"/>
    </location>
</feature>
<evidence type="ECO:0008006" key="5">
    <source>
        <dbReference type="Google" id="ProtNLM"/>
    </source>
</evidence>
<evidence type="ECO:0000313" key="4">
    <source>
        <dbReference type="Proteomes" id="UP000534783"/>
    </source>
</evidence>
<reference evidence="3 4" key="1">
    <citation type="journal article" date="2020" name="Nature">
        <title>Bacterial chemolithoautotrophy via manganese oxidation.</title>
        <authorList>
            <person name="Yu H."/>
            <person name="Leadbetter J.R."/>
        </authorList>
    </citation>
    <scope>NUCLEOTIDE SEQUENCE [LARGE SCALE GENOMIC DNA]</scope>
    <source>
        <strain evidence="3 4">Mn-1</strain>
    </source>
</reference>
<comment type="caution">
    <text evidence="3">The sequence shown here is derived from an EMBL/GenBank/DDBJ whole genome shotgun (WGS) entry which is preliminary data.</text>
</comment>
<evidence type="ECO:0000313" key="3">
    <source>
        <dbReference type="EMBL" id="NKE69884.1"/>
    </source>
</evidence>
<feature type="region of interest" description="Disordered" evidence="1">
    <location>
        <begin position="352"/>
        <end position="385"/>
    </location>
</feature>
<accession>A0A7X6DMH8</accession>
<sequence length="385" mass="42098">MIVFLLMAILLFAQSVMAQPSISSTSGGWSHGASVTISGSGFGTKATAPPLLYDDFESGTNGSNIKPNNPVVGTAWDDFVGGGTQVPRYSNTISRGVSVLSSLHDFETDGTYNSSLEYFNSTATTVYFTFWWRHEKTSVNWRRQNKPWIQYGSNGTYPEMYTGFGSPSDTDGGIRNSIQDDPAPGNATLYGSTNISDIDGTWVRLEVYLVQSDVDVANGTFCYWTYRSYLGTPSFVEEACSTTQKMRTQDRTWNQWHFGSYFTNDDPAGAKGRVYVDDIYFDNTRARVEICNASTWAARTHCEIQRPTAWSDTEVTIVTNQGDLGALAGDYLYVCDSDNSCNSNGFALSASEEGGSRSVITSPRSGVSRSVITAPRSGATRSPIQ</sequence>
<gene>
    <name evidence="3" type="ORF">MNODULE_03870</name>
</gene>
<dbReference type="RefSeq" id="WP_168058168.1">
    <property type="nucleotide sequence ID" value="NZ_VTOW01000001.1"/>
</dbReference>
<feature type="signal peptide" evidence="2">
    <location>
        <begin position="1"/>
        <end position="18"/>
    </location>
</feature>
<dbReference type="AlphaFoldDB" id="A0A7X6DMH8"/>
<proteinExistence type="predicted"/>
<dbReference type="Proteomes" id="UP000534783">
    <property type="component" value="Unassembled WGS sequence"/>
</dbReference>
<evidence type="ECO:0000256" key="1">
    <source>
        <dbReference type="SAM" id="MobiDB-lite"/>
    </source>
</evidence>
<organism evidence="3 4">
    <name type="scientific">Candidatus Manganitrophus noduliformans</name>
    <dbReference type="NCBI Taxonomy" id="2606439"/>
    <lineage>
        <taxon>Bacteria</taxon>
        <taxon>Pseudomonadati</taxon>
        <taxon>Nitrospirota</taxon>
        <taxon>Nitrospiria</taxon>
        <taxon>Candidatus Troglogloeales</taxon>
        <taxon>Candidatus Manganitrophaceae</taxon>
        <taxon>Candidatus Manganitrophus</taxon>
    </lineage>
</organism>
<dbReference type="EMBL" id="VTOW01000001">
    <property type="protein sequence ID" value="NKE69884.1"/>
    <property type="molecule type" value="Genomic_DNA"/>
</dbReference>
<evidence type="ECO:0000256" key="2">
    <source>
        <dbReference type="SAM" id="SignalP"/>
    </source>
</evidence>
<protein>
    <recommendedName>
        <fullName evidence="5">IPT/TIG domain-containing protein</fullName>
    </recommendedName>
</protein>